<comment type="caution">
    <text evidence="2">The sequence shown here is derived from an EMBL/GenBank/DDBJ whole genome shotgun (WGS) entry which is preliminary data.</text>
</comment>
<name>A0A9P8Q068_WICPI</name>
<feature type="chain" id="PRO_5040296098" evidence="1">
    <location>
        <begin position="17"/>
        <end position="90"/>
    </location>
</feature>
<organism evidence="2 3">
    <name type="scientific">Wickerhamomyces pijperi</name>
    <name type="common">Yeast</name>
    <name type="synonym">Pichia pijperi</name>
    <dbReference type="NCBI Taxonomy" id="599730"/>
    <lineage>
        <taxon>Eukaryota</taxon>
        <taxon>Fungi</taxon>
        <taxon>Dikarya</taxon>
        <taxon>Ascomycota</taxon>
        <taxon>Saccharomycotina</taxon>
        <taxon>Saccharomycetes</taxon>
        <taxon>Phaffomycetales</taxon>
        <taxon>Wickerhamomycetaceae</taxon>
        <taxon>Wickerhamomyces</taxon>
    </lineage>
</organism>
<evidence type="ECO:0000256" key="1">
    <source>
        <dbReference type="SAM" id="SignalP"/>
    </source>
</evidence>
<dbReference type="EMBL" id="JAEUBG010004206">
    <property type="protein sequence ID" value="KAH3681797.1"/>
    <property type="molecule type" value="Genomic_DNA"/>
</dbReference>
<keyword evidence="3" id="KW-1185">Reference proteome</keyword>
<reference evidence="2" key="2">
    <citation type="submission" date="2021-01" db="EMBL/GenBank/DDBJ databases">
        <authorList>
            <person name="Schikora-Tamarit M.A."/>
        </authorList>
    </citation>
    <scope>NUCLEOTIDE SEQUENCE</scope>
    <source>
        <strain evidence="2">CBS2887</strain>
    </source>
</reference>
<keyword evidence="1" id="KW-0732">Signal</keyword>
<reference evidence="2" key="1">
    <citation type="journal article" date="2021" name="Open Biol.">
        <title>Shared evolutionary footprints suggest mitochondrial oxidative damage underlies multiple complex I losses in fungi.</title>
        <authorList>
            <person name="Schikora-Tamarit M.A."/>
            <person name="Marcet-Houben M."/>
            <person name="Nosek J."/>
            <person name="Gabaldon T."/>
        </authorList>
    </citation>
    <scope>NUCLEOTIDE SEQUENCE</scope>
    <source>
        <strain evidence="2">CBS2887</strain>
    </source>
</reference>
<dbReference type="AlphaFoldDB" id="A0A9P8Q068"/>
<dbReference type="Proteomes" id="UP000774326">
    <property type="component" value="Unassembled WGS sequence"/>
</dbReference>
<evidence type="ECO:0000313" key="3">
    <source>
        <dbReference type="Proteomes" id="UP000774326"/>
    </source>
</evidence>
<evidence type="ECO:0000313" key="2">
    <source>
        <dbReference type="EMBL" id="KAH3681797.1"/>
    </source>
</evidence>
<gene>
    <name evidence="2" type="ORF">WICPIJ_007236</name>
</gene>
<protein>
    <submittedName>
        <fullName evidence="2">Uncharacterized protein</fullName>
    </submittedName>
</protein>
<sequence>MQFRNLLLAFASTAVAQQVSNSTGGAAASNGTAPAGGAAAGNGTAPAGGAAAGNGTSGGAIAPEYEGVAASFKVGGSTAAILAAAGLFLF</sequence>
<proteinExistence type="predicted"/>
<accession>A0A9P8Q068</accession>
<feature type="signal peptide" evidence="1">
    <location>
        <begin position="1"/>
        <end position="16"/>
    </location>
</feature>